<organism evidence="2 3">
    <name type="scientific">Byssochlamys spectabilis</name>
    <name type="common">Paecilomyces variotii</name>
    <dbReference type="NCBI Taxonomy" id="264951"/>
    <lineage>
        <taxon>Eukaryota</taxon>
        <taxon>Fungi</taxon>
        <taxon>Dikarya</taxon>
        <taxon>Ascomycota</taxon>
        <taxon>Pezizomycotina</taxon>
        <taxon>Eurotiomycetes</taxon>
        <taxon>Eurotiomycetidae</taxon>
        <taxon>Eurotiales</taxon>
        <taxon>Thermoascaceae</taxon>
        <taxon>Paecilomyces</taxon>
    </lineage>
</organism>
<dbReference type="EMBL" id="RCNU01000019">
    <property type="protein sequence ID" value="RWQ91534.1"/>
    <property type="molecule type" value="Genomic_DNA"/>
</dbReference>
<protein>
    <recommendedName>
        <fullName evidence="4">Cell wall protein</fullName>
    </recommendedName>
</protein>
<accession>A0A443HIA6</accession>
<feature type="signal peptide" evidence="1">
    <location>
        <begin position="1"/>
        <end position="18"/>
    </location>
</feature>
<dbReference type="GeneID" id="39594538"/>
<dbReference type="RefSeq" id="XP_028481179.1">
    <property type="nucleotide sequence ID" value="XM_028625261.1"/>
</dbReference>
<dbReference type="STRING" id="264951.A0A443HIA6"/>
<evidence type="ECO:0000313" key="3">
    <source>
        <dbReference type="Proteomes" id="UP000283841"/>
    </source>
</evidence>
<dbReference type="VEuPathDB" id="FungiDB:C8Q69DRAFT_126250"/>
<comment type="caution">
    <text evidence="2">The sequence shown here is derived from an EMBL/GenBank/DDBJ whole genome shotgun (WGS) entry which is preliminary data.</text>
</comment>
<keyword evidence="3" id="KW-1185">Reference proteome</keyword>
<reference evidence="2 3" key="1">
    <citation type="journal article" date="2018" name="Front. Microbiol.">
        <title>Genomic and genetic insights into a cosmopolitan fungus, Paecilomyces variotii (Eurotiales).</title>
        <authorList>
            <person name="Urquhart A.S."/>
            <person name="Mondo S.J."/>
            <person name="Makela M.R."/>
            <person name="Hane J.K."/>
            <person name="Wiebenga A."/>
            <person name="He G."/>
            <person name="Mihaltcheva S."/>
            <person name="Pangilinan J."/>
            <person name="Lipzen A."/>
            <person name="Barry K."/>
            <person name="de Vries R.P."/>
            <person name="Grigoriev I.V."/>
            <person name="Idnurm A."/>
        </authorList>
    </citation>
    <scope>NUCLEOTIDE SEQUENCE [LARGE SCALE GENOMIC DNA]</scope>
    <source>
        <strain evidence="2 3">CBS 101075</strain>
    </source>
</reference>
<keyword evidence="1" id="KW-0732">Signal</keyword>
<gene>
    <name evidence="2" type="ORF">C8Q69DRAFT_126250</name>
</gene>
<proteinExistence type="predicted"/>
<dbReference type="AlphaFoldDB" id="A0A443HIA6"/>
<evidence type="ECO:0008006" key="4">
    <source>
        <dbReference type="Google" id="ProtNLM"/>
    </source>
</evidence>
<evidence type="ECO:0000256" key="1">
    <source>
        <dbReference type="SAM" id="SignalP"/>
    </source>
</evidence>
<feature type="chain" id="PRO_5019502888" description="Cell wall protein" evidence="1">
    <location>
        <begin position="19"/>
        <end position="360"/>
    </location>
</feature>
<sequence>MKSVQILEFLAFAALSTARPLDSRHISNLVNREVPQEHSHEKILTSVASSLNLNNPAGIKDPVFALLGNAAAAAGAGSITNLDCLQQDVADQAFTNAKAAGDVDGMTNALIFRTLERNTGSVGLKSVLCNETATNPEIAALSQHQDPASDGAAATNKQIALNLAVQIASIGGNPQQAIDSGTFAPGQIGDPTAAGNTCDDQNDAQGCIFTQDLLVPDVTADEINAAVSSASAAPATATAATTAAVNTATSTATENVAAAVPTGTVSGDLGSCAGGSPLIVFGPGFDGRTEDSFEPEDEATFNHGSADNIAIIADFICGQLSSKCKASQDVVDQCNAGKTAATASGVSGQAAADAFNSAFS</sequence>
<evidence type="ECO:0000313" key="2">
    <source>
        <dbReference type="EMBL" id="RWQ91534.1"/>
    </source>
</evidence>
<dbReference type="Proteomes" id="UP000283841">
    <property type="component" value="Unassembled WGS sequence"/>
</dbReference>
<name>A0A443HIA6_BYSSP</name>